<evidence type="ECO:0000256" key="2">
    <source>
        <dbReference type="ARBA" id="ARBA00023136"/>
    </source>
</evidence>
<dbReference type="Proteomes" id="UP001652625">
    <property type="component" value="Chromosome 15"/>
</dbReference>
<dbReference type="PANTHER" id="PTHR12894">
    <property type="entry name" value="CNH DOMAIN CONTAINING"/>
    <property type="match status" value="1"/>
</dbReference>
<evidence type="ECO:0000256" key="1">
    <source>
        <dbReference type="ARBA" id="ARBA00004184"/>
    </source>
</evidence>
<accession>A0ABM4DNZ5</accession>
<keyword evidence="6" id="KW-1185">Reference proteome</keyword>
<proteinExistence type="inferred from homology"/>
<dbReference type="Pfam" id="PF10367">
    <property type="entry name" value="zf-Vps39_C"/>
    <property type="match status" value="1"/>
</dbReference>
<dbReference type="RefSeq" id="XP_065676301.1">
    <property type="nucleotide sequence ID" value="XM_065820229.1"/>
</dbReference>
<dbReference type="PROSITE" id="PS50236">
    <property type="entry name" value="CHCR"/>
    <property type="match status" value="1"/>
</dbReference>
<dbReference type="InterPro" id="IPR032914">
    <property type="entry name" value="Vam6/VPS39/TRAP1"/>
</dbReference>
<feature type="repeat" description="CHCR" evidence="4">
    <location>
        <begin position="566"/>
        <end position="750"/>
    </location>
</feature>
<feature type="domain" description="CNH" evidence="5">
    <location>
        <begin position="15"/>
        <end position="283"/>
    </location>
</feature>
<evidence type="ECO:0000313" key="7">
    <source>
        <dbReference type="RefSeq" id="XP_065676301.1"/>
    </source>
</evidence>
<comment type="similarity">
    <text evidence="3">Belongs to the VAM6/VPS39 family.</text>
</comment>
<protein>
    <submittedName>
        <fullName evidence="7">Vam6/Vps39-like protein isoform X2</fullName>
    </submittedName>
</protein>
<dbReference type="Pfam" id="PF00780">
    <property type="entry name" value="CNH"/>
    <property type="match status" value="1"/>
</dbReference>
<evidence type="ECO:0000256" key="4">
    <source>
        <dbReference type="PROSITE-ProRule" id="PRU01006"/>
    </source>
</evidence>
<dbReference type="InterPro" id="IPR001180">
    <property type="entry name" value="CNH_dom"/>
</dbReference>
<dbReference type="GeneID" id="100204511"/>
<evidence type="ECO:0000313" key="6">
    <source>
        <dbReference type="Proteomes" id="UP001652625"/>
    </source>
</evidence>
<dbReference type="InterPro" id="IPR019453">
    <property type="entry name" value="VPS39/TGFA1_Znf"/>
</dbReference>
<reference evidence="7" key="1">
    <citation type="submission" date="2025-08" db="UniProtKB">
        <authorList>
            <consortium name="RefSeq"/>
        </authorList>
    </citation>
    <scope>IDENTIFICATION</scope>
</reference>
<sequence length="891" mass="102683">MHTAFDCYPVVERLPLVIQSIATSGDKLLIGTKEGHLLVYNIIEEVSQAGKKFQVHFSRSNKTFGKKAVKQLNIYEKIGVIFSLSDEIFSVHDSNSYSLKFQFPKSKGVKLYAVDNGVKMLRLGIVTSRKVQTFYWNKNEFSDLHPELNFPETPKKIAWIGDYICVGMRKEYILMRCDTGDIIELFDTGIKKNEPLIANVPTGELALCRDEVTVFLHVSKKGEHTDSLAVTWSDTPLALEFIHPYIIAALPKYIEICSLNPRHVVQRIEAPNATNIVVGSYCYIASPSHTWRLCPVDVNKQIDQLIEEKEYEMALTLTELMDEVSDKKKNKIKQIKKLLGFSQFCQRRFEEAIKLFNSIDEDPSFVIGLFPNLLPKEFHKSIKYPSTLPNFSDGDIEKGLKVLIDYLTEIRRNAKQTQQSTFTSIQQSAVTRSRQPSVSNSQQFETSKSFLCLIDTTLLKCYLQVNDNLIAPLLRLSNHCHVEECETALKQKKKFNELVLLYQSNNEHEKALNLLSEQSDIDSSPLKGPSKTIEYLQKLGESNLSLIFKYSIGVLEKYPNEALTIFTNDTQEIEQLPRDRVLEHLKKYAASTVTKYLEHIIFDWKETKSEFHNRLVSCYIESIIPLMRDYLISLRSSDKRKPAGKEPEKLGDLRSRLLFFLEHSTQYQPSKLLRYFPQNILHEERALLYGREKRHEEALAIYIYILKDRQMAEQHCHKIFSAENCTDESDRNVYLSLVKMYLQPEQLPSLTAPNSVFNDVVMNPDLQVALDLLCKHAKRIEIKDALELLPPYTKIKDILAFLTTALKDKIQNKHSAIVRKSLIYADYLQISEQRIYYQSTKCEITEERNCRICHKRIGTSAFARYPNGVIIHYFCWKGLPGNTCPPNLFDN</sequence>
<evidence type="ECO:0000259" key="5">
    <source>
        <dbReference type="PROSITE" id="PS50219"/>
    </source>
</evidence>
<dbReference type="InterPro" id="IPR000547">
    <property type="entry name" value="Clathrin_H-chain/VPS_repeat"/>
</dbReference>
<gene>
    <name evidence="7" type="primary">LOC100204511</name>
</gene>
<dbReference type="PROSITE" id="PS50219">
    <property type="entry name" value="CNH"/>
    <property type="match status" value="1"/>
</dbReference>
<dbReference type="InterPro" id="IPR019452">
    <property type="entry name" value="VPS39/TGF_beta_rcpt-assoc_1"/>
</dbReference>
<comment type="subcellular location">
    <subcellularLocation>
        <location evidence="1">Endomembrane system</location>
        <topology evidence="1">Peripheral membrane protein</topology>
    </subcellularLocation>
</comment>
<dbReference type="PANTHER" id="PTHR12894:SF49">
    <property type="entry name" value="VAM6_VPS39-LIKE PROTEIN"/>
    <property type="match status" value="1"/>
</dbReference>
<organism evidence="6 7">
    <name type="scientific">Hydra vulgaris</name>
    <name type="common">Hydra</name>
    <name type="synonym">Hydra attenuata</name>
    <dbReference type="NCBI Taxonomy" id="6087"/>
    <lineage>
        <taxon>Eukaryota</taxon>
        <taxon>Metazoa</taxon>
        <taxon>Cnidaria</taxon>
        <taxon>Hydrozoa</taxon>
        <taxon>Hydroidolina</taxon>
        <taxon>Anthoathecata</taxon>
        <taxon>Aplanulata</taxon>
        <taxon>Hydridae</taxon>
        <taxon>Hydra</taxon>
    </lineage>
</organism>
<name>A0ABM4DNZ5_HYDVU</name>
<keyword evidence="2" id="KW-0472">Membrane</keyword>
<dbReference type="Pfam" id="PF10366">
    <property type="entry name" value="Vps39_1"/>
    <property type="match status" value="1"/>
</dbReference>
<evidence type="ECO:0000256" key="3">
    <source>
        <dbReference type="ARBA" id="ARBA00038201"/>
    </source>
</evidence>